<organism evidence="1">
    <name type="scientific">Rhizophora mucronata</name>
    <name type="common">Asiatic mangrove</name>
    <dbReference type="NCBI Taxonomy" id="61149"/>
    <lineage>
        <taxon>Eukaryota</taxon>
        <taxon>Viridiplantae</taxon>
        <taxon>Streptophyta</taxon>
        <taxon>Embryophyta</taxon>
        <taxon>Tracheophyta</taxon>
        <taxon>Spermatophyta</taxon>
        <taxon>Magnoliopsida</taxon>
        <taxon>eudicotyledons</taxon>
        <taxon>Gunneridae</taxon>
        <taxon>Pentapetalae</taxon>
        <taxon>rosids</taxon>
        <taxon>fabids</taxon>
        <taxon>Malpighiales</taxon>
        <taxon>Rhizophoraceae</taxon>
        <taxon>Rhizophora</taxon>
    </lineage>
</organism>
<sequence length="65" mass="7211">MIFWHASKIEFNQTTQFLRIHTTDPSIALNLIAEAKTLISSSASSVSMFSVTPSSLCVQSETDKY</sequence>
<reference evidence="1" key="1">
    <citation type="submission" date="2018-02" db="EMBL/GenBank/DDBJ databases">
        <title>Rhizophora mucronata_Transcriptome.</title>
        <authorList>
            <person name="Meera S.P."/>
            <person name="Sreeshan A."/>
            <person name="Augustine A."/>
        </authorList>
    </citation>
    <scope>NUCLEOTIDE SEQUENCE</scope>
    <source>
        <tissue evidence="1">Leaf</tissue>
    </source>
</reference>
<dbReference type="EMBL" id="GGEC01003114">
    <property type="protein sequence ID" value="MBW83597.1"/>
    <property type="molecule type" value="Transcribed_RNA"/>
</dbReference>
<proteinExistence type="predicted"/>
<dbReference type="AlphaFoldDB" id="A0A2P2IQW1"/>
<name>A0A2P2IQW1_RHIMU</name>
<protein>
    <submittedName>
        <fullName evidence="1">Uncharacterized protein</fullName>
    </submittedName>
</protein>
<accession>A0A2P2IQW1</accession>
<evidence type="ECO:0000313" key="1">
    <source>
        <dbReference type="EMBL" id="MBW83597.1"/>
    </source>
</evidence>